<accession>A0A1D6ENM4</accession>
<dbReference type="InterPro" id="IPR044806">
    <property type="entry name" value="WVD2/WDL1-4"/>
</dbReference>
<dbReference type="GO" id="GO:0008017">
    <property type="term" value="F:microtubule binding"/>
    <property type="evidence" value="ECO:0007669"/>
    <property type="project" value="InterPro"/>
</dbReference>
<evidence type="ECO:0000256" key="1">
    <source>
        <dbReference type="ARBA" id="ARBA00004245"/>
    </source>
</evidence>
<evidence type="ECO:0000256" key="6">
    <source>
        <dbReference type="SAM" id="MobiDB-lite"/>
    </source>
</evidence>
<gene>
    <name evidence="8" type="ORF">ZEAMMB73_Zm00001d005531</name>
</gene>
<evidence type="ECO:0000256" key="4">
    <source>
        <dbReference type="ARBA" id="ARBA00022701"/>
    </source>
</evidence>
<sequence length="303" mass="33402">MRNGGSLPLLKSLDMSFNQINTLPEEIGLATTLVKDSPGTADPCKVAFLRKGDSVVITQFYTKLEEKHKALEVEKDEAEARKKEDHDVALKQLRKSLVIRAKPMPCFYQEGPLPNAELKKEEHDVALKQLRKSLVIRAKPMPSFYQEGPLPNAELKKVVQVRTVQKIPVATLSSSKFLTGKPGDTDAEAKLNPGVSTLSNSQHVHLNRIRYFLFCSLYIYYSHMKNLKVVQVRTVQKIPVATLSSSKFLTGKPGDTDAGAKLNPGVSTLSNSQHVQPTNVTTNLKDQPCKSTGGTGPKLLTVK</sequence>
<feature type="region of interest" description="Disordered" evidence="6">
    <location>
        <begin position="253"/>
        <end position="303"/>
    </location>
</feature>
<evidence type="ECO:0000256" key="3">
    <source>
        <dbReference type="ARBA" id="ARBA00022490"/>
    </source>
</evidence>
<dbReference type="EMBL" id="CM007648">
    <property type="protein sequence ID" value="ONM21393.1"/>
    <property type="molecule type" value="Genomic_DNA"/>
</dbReference>
<evidence type="ECO:0000259" key="7">
    <source>
        <dbReference type="Pfam" id="PF06886"/>
    </source>
</evidence>
<dbReference type="PANTHER" id="PTHR46372:SF24">
    <property type="entry name" value="OS03G0799100 PROTEIN"/>
    <property type="match status" value="1"/>
</dbReference>
<reference evidence="8" key="1">
    <citation type="submission" date="2015-12" db="EMBL/GenBank/DDBJ databases">
        <title>Update maize B73 reference genome by single molecule sequencing technologies.</title>
        <authorList>
            <consortium name="Maize Genome Sequencing Project"/>
            <person name="Ware D."/>
        </authorList>
    </citation>
    <scope>NUCLEOTIDE SEQUENCE [LARGE SCALE GENOMIC DNA]</scope>
    <source>
        <tissue evidence="8">Seedling</tissue>
    </source>
</reference>
<dbReference type="InterPro" id="IPR001611">
    <property type="entry name" value="Leu-rich_rpt"/>
</dbReference>
<feature type="domain" description="TPX2 C-terminal" evidence="7">
    <location>
        <begin position="118"/>
        <end position="149"/>
    </location>
</feature>
<evidence type="ECO:0000256" key="5">
    <source>
        <dbReference type="ARBA" id="ARBA00023212"/>
    </source>
</evidence>
<feature type="domain" description="TPX2 C-terminal" evidence="7">
    <location>
        <begin position="59"/>
        <end position="111"/>
    </location>
</feature>
<organism evidence="8">
    <name type="scientific">Zea mays</name>
    <name type="common">Maize</name>
    <dbReference type="NCBI Taxonomy" id="4577"/>
    <lineage>
        <taxon>Eukaryota</taxon>
        <taxon>Viridiplantae</taxon>
        <taxon>Streptophyta</taxon>
        <taxon>Embryophyta</taxon>
        <taxon>Tracheophyta</taxon>
        <taxon>Spermatophyta</taxon>
        <taxon>Magnoliopsida</taxon>
        <taxon>Liliopsida</taxon>
        <taxon>Poales</taxon>
        <taxon>Poaceae</taxon>
        <taxon>PACMAD clade</taxon>
        <taxon>Panicoideae</taxon>
        <taxon>Andropogonodae</taxon>
        <taxon>Andropogoneae</taxon>
        <taxon>Tripsacinae</taxon>
        <taxon>Zea</taxon>
    </lineage>
</organism>
<keyword evidence="4" id="KW-0493">Microtubule</keyword>
<dbReference type="Pfam" id="PF06886">
    <property type="entry name" value="TPX2"/>
    <property type="match status" value="2"/>
</dbReference>
<feature type="compositionally biased region" description="Polar residues" evidence="6">
    <location>
        <begin position="265"/>
        <end position="292"/>
    </location>
</feature>
<dbReference type="GO" id="GO:0000226">
    <property type="term" value="P:microtubule cytoskeleton organization"/>
    <property type="evidence" value="ECO:0007669"/>
    <property type="project" value="InterPro"/>
</dbReference>
<dbReference type="AlphaFoldDB" id="A0A1D6ENM4"/>
<evidence type="ECO:0000256" key="2">
    <source>
        <dbReference type="ARBA" id="ARBA00005885"/>
    </source>
</evidence>
<keyword evidence="5" id="KW-0206">Cytoskeleton</keyword>
<dbReference type="SMR" id="A0A1D6ENM4"/>
<dbReference type="InParanoid" id="A0A1D6ENM4"/>
<evidence type="ECO:0000313" key="8">
    <source>
        <dbReference type="EMBL" id="ONM21393.1"/>
    </source>
</evidence>
<comment type="subcellular location">
    <subcellularLocation>
        <location evidence="1">Cytoplasm</location>
        <location evidence="1">Cytoskeleton</location>
    </subcellularLocation>
</comment>
<dbReference type="InterPro" id="IPR027329">
    <property type="entry name" value="TPX2_C"/>
</dbReference>
<keyword evidence="3" id="KW-0963">Cytoplasm</keyword>
<protein>
    <submittedName>
        <fullName evidence="8">Protein WVD2-like 3</fullName>
    </submittedName>
</protein>
<dbReference type="GO" id="GO:0005874">
    <property type="term" value="C:microtubule"/>
    <property type="evidence" value="ECO:0007669"/>
    <property type="project" value="UniProtKB-KW"/>
</dbReference>
<proteinExistence type="inferred from homology"/>
<name>A0A1D6ENM4_MAIZE</name>
<dbReference type="PROSITE" id="PS51450">
    <property type="entry name" value="LRR"/>
    <property type="match status" value="1"/>
</dbReference>
<dbReference type="PANTHER" id="PTHR46372">
    <property type="entry name" value="PROTEIN WVD2-LIKE 3"/>
    <property type="match status" value="1"/>
</dbReference>
<comment type="similarity">
    <text evidence="2">Belongs to the TPX2 family.</text>
</comment>
<dbReference type="PaxDb" id="4577-GRMZM2G433150_P01"/>